<keyword evidence="2" id="KW-1185">Reference proteome</keyword>
<reference evidence="1 2" key="1">
    <citation type="journal article" date="2013" name="Nature">
        <title>Anaerobic oxidation of methane coupled to nitrate reduction in a novel archaeal lineage.</title>
        <authorList>
            <person name="Haroon M.F."/>
            <person name="Hu S."/>
            <person name="Shi Y."/>
            <person name="Imelfort M."/>
            <person name="Keller J."/>
            <person name="Hugenholtz P."/>
            <person name="Yuan Z."/>
            <person name="Tyson G.W."/>
        </authorList>
    </citation>
    <scope>NUCLEOTIDE SEQUENCE [LARGE SCALE GENOMIC DNA]</scope>
    <source>
        <strain evidence="1 2">ANME-2d</strain>
    </source>
</reference>
<evidence type="ECO:0000313" key="1">
    <source>
        <dbReference type="EMBL" id="KCZ73637.1"/>
    </source>
</evidence>
<proteinExistence type="predicted"/>
<evidence type="ECO:0000313" key="2">
    <source>
        <dbReference type="Proteomes" id="UP000027153"/>
    </source>
</evidence>
<accession>A0A062V8L3</accession>
<protein>
    <submittedName>
        <fullName evidence="1">Uncharacterized protein</fullName>
    </submittedName>
</protein>
<dbReference type="Proteomes" id="UP000027153">
    <property type="component" value="Unassembled WGS sequence"/>
</dbReference>
<sequence>MNNPKSIEECVEEIEKTLADVIEEAERKNKDREHMFCPLSKMMCRVDCACYTKATVHGMQSPKPYIMGGYCRAYILQGPAGQ</sequence>
<gene>
    <name evidence="1" type="ORF">ANME2D_00709</name>
</gene>
<dbReference type="EMBL" id="JMIY01000001">
    <property type="protein sequence ID" value="KCZ73637.1"/>
    <property type="molecule type" value="Genomic_DNA"/>
</dbReference>
<name>A0A062V8L3_9EURY</name>
<dbReference type="AlphaFoldDB" id="A0A062V8L3"/>
<comment type="caution">
    <text evidence="1">The sequence shown here is derived from an EMBL/GenBank/DDBJ whole genome shotgun (WGS) entry which is preliminary data.</text>
</comment>
<organism evidence="1 2">
    <name type="scientific">Candidatus Methanoperedens nitratireducens</name>
    <dbReference type="NCBI Taxonomy" id="1392998"/>
    <lineage>
        <taxon>Archaea</taxon>
        <taxon>Methanobacteriati</taxon>
        <taxon>Methanobacteriota</taxon>
        <taxon>Stenosarchaea group</taxon>
        <taxon>Methanomicrobia</taxon>
        <taxon>Methanosarcinales</taxon>
        <taxon>ANME-2 cluster</taxon>
        <taxon>Candidatus Methanoperedentaceae</taxon>
        <taxon>Candidatus Methanoperedens</taxon>
    </lineage>
</organism>